<feature type="domain" description="RNase III" evidence="1">
    <location>
        <begin position="8"/>
        <end position="141"/>
    </location>
</feature>
<dbReference type="AlphaFoldDB" id="A0AAD7NKN9"/>
<dbReference type="GO" id="GO:0006396">
    <property type="term" value="P:RNA processing"/>
    <property type="evidence" value="ECO:0007669"/>
    <property type="project" value="InterPro"/>
</dbReference>
<dbReference type="Proteomes" id="UP001215280">
    <property type="component" value="Unassembled WGS sequence"/>
</dbReference>
<dbReference type="Gene3D" id="1.10.1520.10">
    <property type="entry name" value="Ribonuclease III domain"/>
    <property type="match status" value="1"/>
</dbReference>
<comment type="caution">
    <text evidence="2">The sequence shown here is derived from an EMBL/GenBank/DDBJ whole genome shotgun (WGS) entry which is preliminary data.</text>
</comment>
<proteinExistence type="predicted"/>
<accession>A0AAD7NKN9</accession>
<protein>
    <recommendedName>
        <fullName evidence="1">RNase III domain-containing protein</fullName>
    </recommendedName>
</protein>
<dbReference type="SUPFAM" id="SSF69065">
    <property type="entry name" value="RNase III domain-like"/>
    <property type="match status" value="1"/>
</dbReference>
<reference evidence="2" key="1">
    <citation type="submission" date="2023-03" db="EMBL/GenBank/DDBJ databases">
        <title>Massive genome expansion in bonnet fungi (Mycena s.s.) driven by repeated elements and novel gene families across ecological guilds.</title>
        <authorList>
            <consortium name="Lawrence Berkeley National Laboratory"/>
            <person name="Harder C.B."/>
            <person name="Miyauchi S."/>
            <person name="Viragh M."/>
            <person name="Kuo A."/>
            <person name="Thoen E."/>
            <person name="Andreopoulos B."/>
            <person name="Lu D."/>
            <person name="Skrede I."/>
            <person name="Drula E."/>
            <person name="Henrissat B."/>
            <person name="Morin E."/>
            <person name="Kohler A."/>
            <person name="Barry K."/>
            <person name="LaButti K."/>
            <person name="Morin E."/>
            <person name="Salamov A."/>
            <person name="Lipzen A."/>
            <person name="Mereny Z."/>
            <person name="Hegedus B."/>
            <person name="Baldrian P."/>
            <person name="Stursova M."/>
            <person name="Weitz H."/>
            <person name="Taylor A."/>
            <person name="Grigoriev I.V."/>
            <person name="Nagy L.G."/>
            <person name="Martin F."/>
            <person name="Kauserud H."/>
        </authorList>
    </citation>
    <scope>NUCLEOTIDE SEQUENCE</scope>
    <source>
        <strain evidence="2">CBHHK188m</strain>
    </source>
</reference>
<name>A0AAD7NKN9_9AGAR</name>
<gene>
    <name evidence="2" type="ORF">DFH07DRAFT_738225</name>
</gene>
<organism evidence="2 3">
    <name type="scientific">Mycena maculata</name>
    <dbReference type="NCBI Taxonomy" id="230809"/>
    <lineage>
        <taxon>Eukaryota</taxon>
        <taxon>Fungi</taxon>
        <taxon>Dikarya</taxon>
        <taxon>Basidiomycota</taxon>
        <taxon>Agaricomycotina</taxon>
        <taxon>Agaricomycetes</taxon>
        <taxon>Agaricomycetidae</taxon>
        <taxon>Agaricales</taxon>
        <taxon>Marasmiineae</taxon>
        <taxon>Mycenaceae</taxon>
        <taxon>Mycena</taxon>
    </lineage>
</organism>
<dbReference type="GO" id="GO:0004525">
    <property type="term" value="F:ribonuclease III activity"/>
    <property type="evidence" value="ECO:0007669"/>
    <property type="project" value="InterPro"/>
</dbReference>
<dbReference type="InterPro" id="IPR000999">
    <property type="entry name" value="RNase_III_dom"/>
</dbReference>
<evidence type="ECO:0000313" key="3">
    <source>
        <dbReference type="Proteomes" id="UP001215280"/>
    </source>
</evidence>
<dbReference type="PROSITE" id="PS50142">
    <property type="entry name" value="RNASE_3_2"/>
    <property type="match status" value="1"/>
</dbReference>
<dbReference type="CDD" id="cd00593">
    <property type="entry name" value="RIBOc"/>
    <property type="match status" value="1"/>
</dbReference>
<sequence length="283" mass="31913">MTILQAYLDSVECRSSYRLPIGAVSRQLFWQATNSVRHSADNNDLLEFIGDRAINLTCALLVDKAQKVTPDQQLFVGRKISNNDTLGRLAYGLELDKFAALSAADTYAIKGWSPRRKRDAPPKVLADLFEAFVGAYCLEHGWTDLLSWLEPFFEPLAAKATIDFLELPDTYKAPLYVSNWWRQRDGGSISPKMYQKLLAFQSDQRPRLTSLGRVAVEAIPLSTKFIFSLDGELVNDCDRVEVAHHLISQWICNVYVSMFPETRRATARAAHLATVRAFHSALL</sequence>
<evidence type="ECO:0000313" key="2">
    <source>
        <dbReference type="EMBL" id="KAJ7764553.1"/>
    </source>
</evidence>
<dbReference type="Pfam" id="PF00636">
    <property type="entry name" value="Ribonuclease_3"/>
    <property type="match status" value="1"/>
</dbReference>
<keyword evidence="3" id="KW-1185">Reference proteome</keyword>
<evidence type="ECO:0000259" key="1">
    <source>
        <dbReference type="PROSITE" id="PS50142"/>
    </source>
</evidence>
<dbReference type="InterPro" id="IPR036389">
    <property type="entry name" value="RNase_III_sf"/>
</dbReference>
<dbReference type="EMBL" id="JARJLG010000037">
    <property type="protein sequence ID" value="KAJ7764553.1"/>
    <property type="molecule type" value="Genomic_DNA"/>
</dbReference>